<dbReference type="OrthoDB" id="271998at2759"/>
<name>A0A088RP09_LEIPA</name>
<accession>A0A088RP09</accession>
<feature type="compositionally biased region" description="Acidic residues" evidence="1">
    <location>
        <begin position="452"/>
        <end position="476"/>
    </location>
</feature>
<dbReference type="RefSeq" id="XP_010698360.1">
    <property type="nucleotide sequence ID" value="XM_010700058.1"/>
</dbReference>
<feature type="region of interest" description="Disordered" evidence="1">
    <location>
        <begin position="451"/>
        <end position="493"/>
    </location>
</feature>
<feature type="compositionally biased region" description="Polar residues" evidence="1">
    <location>
        <begin position="1"/>
        <end position="20"/>
    </location>
</feature>
<dbReference type="Proteomes" id="UP000063063">
    <property type="component" value="Chromosome 20"/>
</dbReference>
<evidence type="ECO:0000256" key="1">
    <source>
        <dbReference type="SAM" id="MobiDB-lite"/>
    </source>
</evidence>
<dbReference type="VEuPathDB" id="TriTrypDB:LPAL13_200021100"/>
<feature type="region of interest" description="Disordered" evidence="1">
    <location>
        <begin position="1"/>
        <end position="71"/>
    </location>
</feature>
<dbReference type="GeneID" id="22574368"/>
<reference evidence="2 3" key="1">
    <citation type="journal article" date="2015" name="Sci. Rep.">
        <title>The genome of Leishmania panamensis: insights into genomics of the L. (Viannia) subgenus.</title>
        <authorList>
            <person name="Llanes A."/>
            <person name="Restrepo C.M."/>
            <person name="Vecchio G.D."/>
            <person name="Anguizola F.J."/>
            <person name="Lleonart R."/>
        </authorList>
    </citation>
    <scope>NUCLEOTIDE SEQUENCE [LARGE SCALE GENOMIC DNA]</scope>
    <source>
        <strain evidence="2 3">MHOM/PA/94/PSC-1</strain>
    </source>
</reference>
<keyword evidence="3" id="KW-1185">Reference proteome</keyword>
<evidence type="ECO:0000313" key="3">
    <source>
        <dbReference type="Proteomes" id="UP000063063"/>
    </source>
</evidence>
<dbReference type="eggNOG" id="ENOG502SJ0D">
    <property type="taxonomic scope" value="Eukaryota"/>
</dbReference>
<protein>
    <submittedName>
        <fullName evidence="2">Uncharacterized protein</fullName>
    </submittedName>
</protein>
<gene>
    <name evidence="2" type="ORF">LPMP_201590</name>
</gene>
<dbReference type="EMBL" id="CP009389">
    <property type="protein sequence ID" value="AIN97653.1"/>
    <property type="molecule type" value="Genomic_DNA"/>
</dbReference>
<evidence type="ECO:0000313" key="2">
    <source>
        <dbReference type="EMBL" id="AIN97653.1"/>
    </source>
</evidence>
<feature type="compositionally biased region" description="Polar residues" evidence="1">
    <location>
        <begin position="31"/>
        <end position="40"/>
    </location>
</feature>
<dbReference type="AlphaFoldDB" id="A0A088RP09"/>
<dbReference type="VEuPathDB" id="TriTrypDB:LPMP_201590"/>
<proteinExistence type="predicted"/>
<organism evidence="2 3">
    <name type="scientific">Leishmania panamensis</name>
    <dbReference type="NCBI Taxonomy" id="5679"/>
    <lineage>
        <taxon>Eukaryota</taxon>
        <taxon>Discoba</taxon>
        <taxon>Euglenozoa</taxon>
        <taxon>Kinetoplastea</taxon>
        <taxon>Metakinetoplastina</taxon>
        <taxon>Trypanosomatida</taxon>
        <taxon>Trypanosomatidae</taxon>
        <taxon>Leishmaniinae</taxon>
        <taxon>Leishmania</taxon>
        <taxon>Leishmania guyanensis species complex</taxon>
    </lineage>
</organism>
<sequence>MDTETSSVEVSRDGQVTRQGESAFDEYDEISNVTVGTSSPLAHPSIKSPRSGSKSYLTMDPMASSLEGSSVPVNHEAPQQLALNNHNLHGFTRSVKTGGVPLRLDVIPDDAYVDYSTNFAKLNTKTTEAEKREDISVLTVAGRNLDPGDFGSDVADSVTHYSNTSLHGGEAFMEGNAWNIERASVDPQVGSPTRHYTDPLSTANLDQHLHELSRGPALLRVENIVAPSLHSLPQNRNTSMAMMLPETTVASLMVEPSEVDAMSTSEVISLTRIRSAKLTSLGDTMDDVWSTTSTRGLDTVHFGSGGARDETLHALSKENLRQLRHQLESGETPLRPEVLAGLSTMVQAITQTNSTKSVSSAVEPTMTAGRSKLVDSAACPGSSLQSFEGPRGPFLVSSANLTKDGDLSAMARMSFHSTPVDLPAREACGDRAINSPEYPNQNFLHSQHADISDGDVDEEGAVDEADVENEDEDDDALHEKTSTSDDSCEGQNESVFNMTEDDGVDDMADPAAMLRYMRELFKLVQEGRQDQSHLRQLVLEQRCVIQHLQSTVKDLESELWALKKH</sequence>
<dbReference type="KEGG" id="lpan:LPMP_201590"/>